<dbReference type="OMA" id="MFQQAWI"/>
<dbReference type="InterPro" id="IPR011992">
    <property type="entry name" value="EF-hand-dom_pair"/>
</dbReference>
<name>A0A0G4ETZ3_VITBC</name>
<keyword evidence="5" id="KW-1185">Reference proteome</keyword>
<evidence type="ECO:0000313" key="4">
    <source>
        <dbReference type="EMBL" id="CEM01854.1"/>
    </source>
</evidence>
<dbReference type="GO" id="GO:0019722">
    <property type="term" value="P:calcium-mediated signaling"/>
    <property type="evidence" value="ECO:0007669"/>
    <property type="project" value="InterPro"/>
</dbReference>
<dbReference type="STRING" id="1169540.A0A0G4ETZ3"/>
<dbReference type="InterPro" id="IPR002048">
    <property type="entry name" value="EF_hand_dom"/>
</dbReference>
<dbReference type="PANTHER" id="PTHR23056">
    <property type="entry name" value="CALCINEURIN B"/>
    <property type="match status" value="1"/>
</dbReference>
<organism evidence="4 5">
    <name type="scientific">Vitrella brassicaformis (strain CCMP3155)</name>
    <dbReference type="NCBI Taxonomy" id="1169540"/>
    <lineage>
        <taxon>Eukaryota</taxon>
        <taxon>Sar</taxon>
        <taxon>Alveolata</taxon>
        <taxon>Colpodellida</taxon>
        <taxon>Vitrellaceae</taxon>
        <taxon>Vitrella</taxon>
    </lineage>
</organism>
<dbReference type="PRINTS" id="PR00450">
    <property type="entry name" value="RECOVERIN"/>
</dbReference>
<dbReference type="InterPro" id="IPR045198">
    <property type="entry name" value="CNBL1-10"/>
</dbReference>
<dbReference type="InterPro" id="IPR018247">
    <property type="entry name" value="EF_Hand_1_Ca_BS"/>
</dbReference>
<dbReference type="PROSITE" id="PS00018">
    <property type="entry name" value="EF_HAND_1"/>
    <property type="match status" value="3"/>
</dbReference>
<dbReference type="CDD" id="cd00051">
    <property type="entry name" value="EFh"/>
    <property type="match status" value="2"/>
</dbReference>
<feature type="domain" description="EF-hand" evidence="3">
    <location>
        <begin position="100"/>
        <end position="135"/>
    </location>
</feature>
<dbReference type="PROSITE" id="PS50222">
    <property type="entry name" value="EF_HAND_2"/>
    <property type="match status" value="3"/>
</dbReference>
<dbReference type="SUPFAM" id="SSF47473">
    <property type="entry name" value="EF-hand"/>
    <property type="match status" value="1"/>
</dbReference>
<dbReference type="VEuPathDB" id="CryptoDB:Vbra_13320"/>
<dbReference type="Gene3D" id="1.10.238.10">
    <property type="entry name" value="EF-hand"/>
    <property type="match status" value="1"/>
</dbReference>
<proteinExistence type="predicted"/>
<gene>
    <name evidence="4" type="ORF">Vbra_13320</name>
</gene>
<reference evidence="4 5" key="1">
    <citation type="submission" date="2014-11" db="EMBL/GenBank/DDBJ databases">
        <authorList>
            <person name="Zhu J."/>
            <person name="Qi W."/>
            <person name="Song R."/>
        </authorList>
    </citation>
    <scope>NUCLEOTIDE SEQUENCE [LARGE SCALE GENOMIC DNA]</scope>
</reference>
<dbReference type="EMBL" id="CDMY01000311">
    <property type="protein sequence ID" value="CEM01854.1"/>
    <property type="molecule type" value="Genomic_DNA"/>
</dbReference>
<dbReference type="AlphaFoldDB" id="A0A0G4ETZ3"/>
<dbReference type="GO" id="GO:0005509">
    <property type="term" value="F:calcium ion binding"/>
    <property type="evidence" value="ECO:0007669"/>
    <property type="project" value="InterPro"/>
</dbReference>
<dbReference type="Pfam" id="PF13833">
    <property type="entry name" value="EF-hand_8"/>
    <property type="match status" value="1"/>
</dbReference>
<feature type="domain" description="EF-hand" evidence="3">
    <location>
        <begin position="144"/>
        <end position="179"/>
    </location>
</feature>
<dbReference type="Pfam" id="PF13499">
    <property type="entry name" value="EF-hand_7"/>
    <property type="match status" value="1"/>
</dbReference>
<keyword evidence="2" id="KW-0106">Calcium</keyword>
<evidence type="ECO:0000256" key="2">
    <source>
        <dbReference type="ARBA" id="ARBA00022837"/>
    </source>
</evidence>
<feature type="domain" description="EF-hand" evidence="3">
    <location>
        <begin position="64"/>
        <end position="99"/>
    </location>
</feature>
<evidence type="ECO:0000256" key="1">
    <source>
        <dbReference type="ARBA" id="ARBA00022737"/>
    </source>
</evidence>
<sequence>MGIGISRPKTGLTTSELKLFADETHFTADQVLSIFHHFRQLSAIGEDDGVIDLGEFCCAIGMDGSNELSRQIFRVFDTNGDGVLNFREYLNGLSVLGLGSLDEKVKLAFRIYDIDGDGQISREELAQLVEASLQGHGSTRRVVNSASLIDETFRQADVNHNGFIDFSEFRQLAVRQPAMLASLTVEPQRLAHITGGGGEATREVTELRLGRSDTGMDTLGQQEEITPME</sequence>
<dbReference type="OrthoDB" id="291826at2759"/>
<dbReference type="InParanoid" id="A0A0G4ETZ3"/>
<dbReference type="SMART" id="SM00054">
    <property type="entry name" value="EFh"/>
    <property type="match status" value="3"/>
</dbReference>
<evidence type="ECO:0000313" key="5">
    <source>
        <dbReference type="Proteomes" id="UP000041254"/>
    </source>
</evidence>
<dbReference type="Proteomes" id="UP000041254">
    <property type="component" value="Unassembled WGS sequence"/>
</dbReference>
<dbReference type="GO" id="GO:0019900">
    <property type="term" value="F:kinase binding"/>
    <property type="evidence" value="ECO:0007669"/>
    <property type="project" value="InterPro"/>
</dbReference>
<accession>A0A0G4ETZ3</accession>
<keyword evidence="1" id="KW-0677">Repeat</keyword>
<evidence type="ECO:0000259" key="3">
    <source>
        <dbReference type="PROSITE" id="PS50222"/>
    </source>
</evidence>
<dbReference type="PANTHER" id="PTHR23056:SF110">
    <property type="entry name" value="CALMODULIN"/>
    <property type="match status" value="1"/>
</dbReference>
<dbReference type="PhylomeDB" id="A0A0G4ETZ3"/>
<protein>
    <recommendedName>
        <fullName evidence="3">EF-hand domain-containing protein</fullName>
    </recommendedName>
</protein>